<organism evidence="2 3">
    <name type="scientific">Solibacillus isronensis B3W22</name>
    <dbReference type="NCBI Taxonomy" id="1224748"/>
    <lineage>
        <taxon>Bacteria</taxon>
        <taxon>Bacillati</taxon>
        <taxon>Bacillota</taxon>
        <taxon>Bacilli</taxon>
        <taxon>Bacillales</taxon>
        <taxon>Caryophanaceae</taxon>
        <taxon>Solibacillus</taxon>
    </lineage>
</organism>
<evidence type="ECO:0000256" key="1">
    <source>
        <dbReference type="SAM" id="Phobius"/>
    </source>
</evidence>
<evidence type="ECO:0000313" key="3">
    <source>
        <dbReference type="Proteomes" id="UP000004738"/>
    </source>
</evidence>
<keyword evidence="1" id="KW-0812">Transmembrane</keyword>
<dbReference type="AlphaFoldDB" id="K1L331"/>
<accession>K1L331</accession>
<evidence type="ECO:0000313" key="2">
    <source>
        <dbReference type="EMBL" id="EKB46527.1"/>
    </source>
</evidence>
<dbReference type="RefSeq" id="WP_008404057.1">
    <property type="nucleotide sequence ID" value="NZ_AMCK01000002.1"/>
</dbReference>
<dbReference type="PATRIC" id="fig|1224748.3.peg.734"/>
<keyword evidence="1" id="KW-0472">Membrane</keyword>
<name>K1L331_9BACL</name>
<reference evidence="2 3" key="1">
    <citation type="journal article" date="2012" name="J. Bacteriol.">
        <title>Draft Genome Sequence of Bacillus isronensis Strain B3W22, Isolated from the Upper Atmosphere.</title>
        <authorList>
            <person name="Shivaji S."/>
            <person name="Ara S."/>
            <person name="Singh S.K."/>
            <person name="Bandi S."/>
            <person name="Singh A."/>
            <person name="Pinnaka A.K."/>
        </authorList>
    </citation>
    <scope>NUCLEOTIDE SEQUENCE [LARGE SCALE GENOMIC DNA]</scope>
    <source>
        <strain evidence="2 3">B3W22</strain>
    </source>
</reference>
<feature type="transmembrane region" description="Helical" evidence="1">
    <location>
        <begin position="6"/>
        <end position="31"/>
    </location>
</feature>
<keyword evidence="1" id="KW-1133">Transmembrane helix</keyword>
<sequence length="104" mass="12152">MNKGKLLISSILIAFGALYIFGFTSVLNVIVDGNYQLEEQNIIKKNGDLYLLIDDYELSLSREFYKKIELDKTNEYKIKYVYNRLNNNGEVVMLKKYGEQPWGK</sequence>
<proteinExistence type="predicted"/>
<dbReference type="Proteomes" id="UP000004738">
    <property type="component" value="Unassembled WGS sequence"/>
</dbReference>
<dbReference type="EMBL" id="AMCK01000002">
    <property type="protein sequence ID" value="EKB46527.1"/>
    <property type="molecule type" value="Genomic_DNA"/>
</dbReference>
<gene>
    <name evidence="2" type="ORF">B857_00737</name>
</gene>
<comment type="caution">
    <text evidence="2">The sequence shown here is derived from an EMBL/GenBank/DDBJ whole genome shotgun (WGS) entry which is preliminary data.</text>
</comment>
<protein>
    <submittedName>
        <fullName evidence="2">Uncharacterized protein</fullName>
    </submittedName>
</protein>
<keyword evidence="3" id="KW-1185">Reference proteome</keyword>